<dbReference type="Gene3D" id="3.20.20.140">
    <property type="entry name" value="Metal-dependent hydrolases"/>
    <property type="match status" value="1"/>
</dbReference>
<dbReference type="EMBL" id="BMDI01000001">
    <property type="protein sequence ID" value="GGI17134.1"/>
    <property type="molecule type" value="Genomic_DNA"/>
</dbReference>
<evidence type="ECO:0000313" key="1">
    <source>
        <dbReference type="EMBL" id="GGI17134.1"/>
    </source>
</evidence>
<proteinExistence type="predicted"/>
<gene>
    <name evidence="1" type="ORF">GCM10008066_07460</name>
</gene>
<organism evidence="1 2">
    <name type="scientific">Oxalicibacterium faecigallinarum</name>
    <dbReference type="NCBI Taxonomy" id="573741"/>
    <lineage>
        <taxon>Bacteria</taxon>
        <taxon>Pseudomonadati</taxon>
        <taxon>Pseudomonadota</taxon>
        <taxon>Betaproteobacteria</taxon>
        <taxon>Burkholderiales</taxon>
        <taxon>Oxalobacteraceae</taxon>
        <taxon>Oxalicibacterium</taxon>
    </lineage>
</organism>
<dbReference type="Proteomes" id="UP000642180">
    <property type="component" value="Unassembled WGS sequence"/>
</dbReference>
<keyword evidence="2" id="KW-1185">Reference proteome</keyword>
<evidence type="ECO:0000313" key="2">
    <source>
        <dbReference type="Proteomes" id="UP000642180"/>
    </source>
</evidence>
<dbReference type="AlphaFoldDB" id="A0A8J3F1N3"/>
<accession>A0A8J3F1N3</accession>
<comment type="caution">
    <text evidence="1">The sequence shown here is derived from an EMBL/GenBank/DDBJ whole genome shotgun (WGS) entry which is preliminary data.</text>
</comment>
<protein>
    <submittedName>
        <fullName evidence="1">DUF3604 domain-containing protein</fullName>
    </submittedName>
</protein>
<reference evidence="2" key="1">
    <citation type="journal article" date="2019" name="Int. J. Syst. Evol. Microbiol.">
        <title>The Global Catalogue of Microorganisms (GCM) 10K type strain sequencing project: providing services to taxonomists for standard genome sequencing and annotation.</title>
        <authorList>
            <consortium name="The Broad Institute Genomics Platform"/>
            <consortium name="The Broad Institute Genome Sequencing Center for Infectious Disease"/>
            <person name="Wu L."/>
            <person name="Ma J."/>
        </authorList>
    </citation>
    <scope>NUCLEOTIDE SEQUENCE [LARGE SCALE GENOMIC DNA]</scope>
    <source>
        <strain evidence="2">CCM 2767</strain>
    </source>
</reference>
<sequence length="800" mass="88682">MSDKTSSLSVQYQALRERLGPHYAPQGLYERNKQLPFVGRVNCNVSQLETGSWNEIVIDYEVGAAGLADGGWFKTTFKFYSDWALFQTSDPSAANYVSAEYQAGPLVAGQSPATVQSLAVRFDQKGHERPFQKAIIVDVVDGYLNAGDHIIIRLGDRRGGGPGTRVQTFTEDRFRFRCYVDPLGTSRFAAVPGDIVIDMVAGDPARILIAGSRFSKTGEVAPFRVSLQDRWGNACTAQGGDLLLKAFDAKGHQVYSRTHAFPSEGWASIGIDDLPSVRGTLTIVAETSGLPAVKPATAYLDIDDDYPAPRSFYADLHVHASDTVGTNSPASNAAYARDIGGMDVLGYTANDFQITDENWQLGVSTVEEFNEPGRFVCYPVQEWCGSSTAGGDHNVVFLGDDKPGFPYNARGEHNRTFLWNEDMKGSAVETGRWPVEELWDAYLHDPQHHLIMPHVGGRRYIPDWHHPELERLVEIASAWGHFGWLYQDVISRGYRIGVAASGDEHRGRPGGGPPGTQVFGVHGGLTGIIADTLDRKSIGRALRNRHTWATTGEHTALLVTAGQHRQGDEFTQQGPLEIDYKLLGTTGWDEIAAYDHTGLIWKRNLHQELGYSDRLIRLRWGGARVPDRYRWASWRGRITITNGIINRFQSHGFEHGEETCWREGATDIGFRSDTYGDADSIEIDLNNLRNCKIRIEGTIDSYVKVGDPLKRNPFVHAPEFVWEISGEELMAGGALRQELGGTELFLALERLTEKALPISLTGSLTIDPKNAEFGHRPVYLHARQRDDAKIWSSAMFVTFG</sequence>
<dbReference type="RefSeq" id="WP_188379928.1">
    <property type="nucleotide sequence ID" value="NZ_BMDI01000001.1"/>
</dbReference>
<name>A0A8J3F1N3_9BURK</name>